<organism evidence="2 3">
    <name type="scientific">Lithospermum erythrorhizon</name>
    <name type="common">Purple gromwell</name>
    <name type="synonym">Lithospermum officinale var. erythrorhizon</name>
    <dbReference type="NCBI Taxonomy" id="34254"/>
    <lineage>
        <taxon>Eukaryota</taxon>
        <taxon>Viridiplantae</taxon>
        <taxon>Streptophyta</taxon>
        <taxon>Embryophyta</taxon>
        <taxon>Tracheophyta</taxon>
        <taxon>Spermatophyta</taxon>
        <taxon>Magnoliopsida</taxon>
        <taxon>eudicotyledons</taxon>
        <taxon>Gunneridae</taxon>
        <taxon>Pentapetalae</taxon>
        <taxon>asterids</taxon>
        <taxon>lamiids</taxon>
        <taxon>Boraginales</taxon>
        <taxon>Boraginaceae</taxon>
        <taxon>Boraginoideae</taxon>
        <taxon>Lithospermeae</taxon>
        <taxon>Lithospermum</taxon>
    </lineage>
</organism>
<reference evidence="2 3" key="1">
    <citation type="submission" date="2024-01" db="EMBL/GenBank/DDBJ databases">
        <title>The complete chloroplast genome sequence of Lithospermum erythrorhizon: insights into the phylogenetic relationship among Boraginaceae species and the maternal lineages of purple gromwells.</title>
        <authorList>
            <person name="Okada T."/>
            <person name="Watanabe K."/>
        </authorList>
    </citation>
    <scope>NUCLEOTIDE SEQUENCE [LARGE SCALE GENOMIC DNA]</scope>
</reference>
<evidence type="ECO:0000313" key="2">
    <source>
        <dbReference type="EMBL" id="GAA0146067.1"/>
    </source>
</evidence>
<dbReference type="PANTHER" id="PTHR36078">
    <property type="entry name" value="BNACNNG21220D PROTEIN"/>
    <property type="match status" value="1"/>
</dbReference>
<accession>A0AAV3P7V1</accession>
<feature type="compositionally biased region" description="Polar residues" evidence="1">
    <location>
        <begin position="99"/>
        <end position="108"/>
    </location>
</feature>
<dbReference type="PANTHER" id="PTHR36078:SF2">
    <property type="entry name" value="OS09G0473966 PROTEIN"/>
    <property type="match status" value="1"/>
</dbReference>
<keyword evidence="3" id="KW-1185">Reference proteome</keyword>
<name>A0AAV3P7V1_LITER</name>
<evidence type="ECO:0000313" key="3">
    <source>
        <dbReference type="Proteomes" id="UP001454036"/>
    </source>
</evidence>
<dbReference type="AlphaFoldDB" id="A0AAV3P7V1"/>
<evidence type="ECO:0000256" key="1">
    <source>
        <dbReference type="SAM" id="MobiDB-lite"/>
    </source>
</evidence>
<protein>
    <recommendedName>
        <fullName evidence="4">Lipoprotein</fullName>
    </recommendedName>
</protein>
<feature type="region of interest" description="Disordered" evidence="1">
    <location>
        <begin position="89"/>
        <end position="108"/>
    </location>
</feature>
<dbReference type="Proteomes" id="UP001454036">
    <property type="component" value="Unassembled WGS sequence"/>
</dbReference>
<comment type="caution">
    <text evidence="2">The sequence shown here is derived from an EMBL/GenBank/DDBJ whole genome shotgun (WGS) entry which is preliminary data.</text>
</comment>
<evidence type="ECO:0008006" key="4">
    <source>
        <dbReference type="Google" id="ProtNLM"/>
    </source>
</evidence>
<dbReference type="EMBL" id="BAABME010016460">
    <property type="protein sequence ID" value="GAA0146067.1"/>
    <property type="molecule type" value="Genomic_DNA"/>
</dbReference>
<sequence length="108" mass="12226">MQVMDSGRKNPEHFANPEKYFDDEEIEKFKKYEADYSRYLMSKYFSDKNIFGGNIFDVKMTMDGETIKASRLPQYASYADPVGFLKQISGEPTSDAHDASTNASNGGN</sequence>
<proteinExistence type="predicted"/>
<gene>
    <name evidence="2" type="ORF">LIER_36251</name>
</gene>